<evidence type="ECO:0000313" key="3">
    <source>
        <dbReference type="EMBL" id="PPK66406.1"/>
    </source>
</evidence>
<dbReference type="EMBL" id="PTIX01000010">
    <property type="protein sequence ID" value="PPK66406.1"/>
    <property type="molecule type" value="Genomic_DNA"/>
</dbReference>
<evidence type="ECO:0000259" key="1">
    <source>
        <dbReference type="Pfam" id="PF07398"/>
    </source>
</evidence>
<name>A0A2S6GML7_9PSEU</name>
<gene>
    <name evidence="3" type="ORF">CLV40_110110</name>
</gene>
<dbReference type="GO" id="GO:0046872">
    <property type="term" value="F:metal ion binding"/>
    <property type="evidence" value="ECO:0007669"/>
    <property type="project" value="InterPro"/>
</dbReference>
<proteinExistence type="predicted"/>
<dbReference type="GO" id="GO:0005886">
    <property type="term" value="C:plasma membrane"/>
    <property type="evidence" value="ECO:0007669"/>
    <property type="project" value="TreeGrafter"/>
</dbReference>
<dbReference type="Pfam" id="PF07398">
    <property type="entry name" value="MDMPI_C"/>
    <property type="match status" value="1"/>
</dbReference>
<dbReference type="Pfam" id="PF11716">
    <property type="entry name" value="MDMPI_N"/>
    <property type="match status" value="1"/>
</dbReference>
<keyword evidence="4" id="KW-1185">Reference proteome</keyword>
<dbReference type="AlphaFoldDB" id="A0A2S6GML7"/>
<dbReference type="PANTHER" id="PTHR40758">
    <property type="entry name" value="CONSERVED PROTEIN"/>
    <property type="match status" value="1"/>
</dbReference>
<dbReference type="Proteomes" id="UP000239203">
    <property type="component" value="Unassembled WGS sequence"/>
</dbReference>
<dbReference type="RefSeq" id="WP_425428239.1">
    <property type="nucleotide sequence ID" value="NZ_PTIX01000010.1"/>
</dbReference>
<accession>A0A2S6GML7</accession>
<feature type="domain" description="Mycothiol-dependent maleylpyruvate isomerase metal-binding" evidence="2">
    <location>
        <begin position="4"/>
        <end position="43"/>
    </location>
</feature>
<evidence type="ECO:0000259" key="2">
    <source>
        <dbReference type="Pfam" id="PF11716"/>
    </source>
</evidence>
<dbReference type="InterPro" id="IPR010872">
    <property type="entry name" value="MDMPI_C-term_domain"/>
</dbReference>
<reference evidence="3 4" key="1">
    <citation type="submission" date="2018-02" db="EMBL/GenBank/DDBJ databases">
        <title>Genomic Encyclopedia of Archaeal and Bacterial Type Strains, Phase II (KMG-II): from individual species to whole genera.</title>
        <authorList>
            <person name="Goeker M."/>
        </authorList>
    </citation>
    <scope>NUCLEOTIDE SEQUENCE [LARGE SCALE GENOMIC DNA]</scope>
    <source>
        <strain evidence="3 4">YU 961-1</strain>
    </source>
</reference>
<sequence length="156" mass="16634">MLFDAVAAVGADTPRAGFAGPLLAGWWLRRRLYETVVHHADAAIALGAPYALDPEVAADGISEWLSLGVALPLGESPLAGDDTLHLHVTEDLGDRGEWIVRPGVEWAHGHAKATTAVVGTAVDLFLVLMRRLAPDGHVEVFGDRAVLDTWLSRTSV</sequence>
<organism evidence="3 4">
    <name type="scientific">Actinokineospora auranticolor</name>
    <dbReference type="NCBI Taxonomy" id="155976"/>
    <lineage>
        <taxon>Bacteria</taxon>
        <taxon>Bacillati</taxon>
        <taxon>Actinomycetota</taxon>
        <taxon>Actinomycetes</taxon>
        <taxon>Pseudonocardiales</taxon>
        <taxon>Pseudonocardiaceae</taxon>
        <taxon>Actinokineospora</taxon>
    </lineage>
</organism>
<dbReference type="PANTHER" id="PTHR40758:SF1">
    <property type="entry name" value="CONSERVED PROTEIN"/>
    <property type="match status" value="1"/>
</dbReference>
<dbReference type="InterPro" id="IPR024344">
    <property type="entry name" value="MDMPI_metal-binding"/>
</dbReference>
<evidence type="ECO:0000313" key="4">
    <source>
        <dbReference type="Proteomes" id="UP000239203"/>
    </source>
</evidence>
<feature type="domain" description="MDMPI C-terminal" evidence="1">
    <location>
        <begin position="55"/>
        <end position="148"/>
    </location>
</feature>
<comment type="caution">
    <text evidence="3">The sequence shown here is derived from an EMBL/GenBank/DDBJ whole genome shotgun (WGS) entry which is preliminary data.</text>
</comment>
<protein>
    <submittedName>
        <fullName evidence="3">Uncharacterized protein (TIGR03083 family)</fullName>
    </submittedName>
</protein>